<reference evidence="7" key="1">
    <citation type="submission" date="2025-08" db="UniProtKB">
        <authorList>
            <consortium name="RefSeq"/>
        </authorList>
    </citation>
    <scope>IDENTIFICATION</scope>
    <source>
        <tissue evidence="7">Testes</tissue>
    </source>
</reference>
<dbReference type="CDD" id="cd19757">
    <property type="entry name" value="Bbox1"/>
    <property type="match status" value="1"/>
</dbReference>
<dbReference type="SUPFAM" id="SSF101898">
    <property type="entry name" value="NHL repeat"/>
    <property type="match status" value="1"/>
</dbReference>
<evidence type="ECO:0000313" key="6">
    <source>
        <dbReference type="Proteomes" id="UP000694865"/>
    </source>
</evidence>
<dbReference type="SMART" id="SM00135">
    <property type="entry name" value="LY"/>
    <property type="match status" value="2"/>
</dbReference>
<keyword evidence="2" id="KW-0479">Metal-binding</keyword>
<dbReference type="InterPro" id="IPR013783">
    <property type="entry name" value="Ig-like_fold"/>
</dbReference>
<dbReference type="SUPFAM" id="SSF81296">
    <property type="entry name" value="E set domains"/>
    <property type="match status" value="1"/>
</dbReference>
<dbReference type="InterPro" id="IPR017868">
    <property type="entry name" value="Filamin/ABP280_repeat-like"/>
</dbReference>
<dbReference type="InterPro" id="IPR001258">
    <property type="entry name" value="NHL_repeat"/>
</dbReference>
<feature type="repeat" description="NHL" evidence="4">
    <location>
        <begin position="444"/>
        <end position="487"/>
    </location>
</feature>
<dbReference type="PANTHER" id="PTHR24104:SF25">
    <property type="entry name" value="PROTEIN LIN-41"/>
    <property type="match status" value="1"/>
</dbReference>
<feature type="repeat" description="NHL" evidence="4">
    <location>
        <begin position="579"/>
        <end position="622"/>
    </location>
</feature>
<dbReference type="CDD" id="cd05819">
    <property type="entry name" value="NHL"/>
    <property type="match status" value="1"/>
</dbReference>
<feature type="domain" description="B box-type" evidence="5">
    <location>
        <begin position="78"/>
        <end position="124"/>
    </location>
</feature>
<evidence type="ECO:0000256" key="3">
    <source>
        <dbReference type="PROSITE-ProRule" id="PRU00087"/>
    </source>
</evidence>
<protein>
    <submittedName>
        <fullName evidence="7">Tripartite motif-containing protein 2-like</fullName>
    </submittedName>
</protein>
<evidence type="ECO:0000256" key="4">
    <source>
        <dbReference type="PROSITE-ProRule" id="PRU00504"/>
    </source>
</evidence>
<feature type="repeat" description="NHL" evidence="4">
    <location>
        <begin position="533"/>
        <end position="575"/>
    </location>
</feature>
<accession>A0ABM0M574</accession>
<dbReference type="PROSITE" id="PS50119">
    <property type="entry name" value="ZF_BBOX"/>
    <property type="match status" value="2"/>
</dbReference>
<keyword evidence="1" id="KW-0677">Repeat</keyword>
<proteinExistence type="predicted"/>
<name>A0ABM0M574_SACKO</name>
<dbReference type="RefSeq" id="XP_006815165.1">
    <property type="nucleotide sequence ID" value="XM_006815102.1"/>
</dbReference>
<feature type="domain" description="B box-type" evidence="5">
    <location>
        <begin position="135"/>
        <end position="178"/>
    </location>
</feature>
<feature type="repeat" description="Filamin" evidence="3">
    <location>
        <begin position="328"/>
        <end position="437"/>
    </location>
</feature>
<dbReference type="Gene3D" id="3.30.160.60">
    <property type="entry name" value="Classic Zinc Finger"/>
    <property type="match status" value="1"/>
</dbReference>
<dbReference type="Gene3D" id="2.120.10.30">
    <property type="entry name" value="TolB, C-terminal domain"/>
    <property type="match status" value="2"/>
</dbReference>
<dbReference type="SUPFAM" id="SSF57845">
    <property type="entry name" value="B-box zinc-binding domain"/>
    <property type="match status" value="1"/>
</dbReference>
<dbReference type="PROSITE" id="PS50194">
    <property type="entry name" value="FILAMIN_REPEAT"/>
    <property type="match status" value="1"/>
</dbReference>
<dbReference type="InterPro" id="IPR000033">
    <property type="entry name" value="LDLR_classB_rpt"/>
</dbReference>
<dbReference type="InterPro" id="IPR011042">
    <property type="entry name" value="6-blade_b-propeller_TolB-like"/>
</dbReference>
<dbReference type="Proteomes" id="UP000694865">
    <property type="component" value="Unplaced"/>
</dbReference>
<keyword evidence="2" id="KW-0862">Zinc</keyword>
<evidence type="ECO:0000256" key="1">
    <source>
        <dbReference type="ARBA" id="ARBA00022737"/>
    </source>
</evidence>
<dbReference type="InterPro" id="IPR000315">
    <property type="entry name" value="Znf_B-box"/>
</dbReference>
<evidence type="ECO:0000313" key="7">
    <source>
        <dbReference type="RefSeq" id="XP_006815165.1"/>
    </source>
</evidence>
<dbReference type="PANTHER" id="PTHR24104">
    <property type="entry name" value="E3 UBIQUITIN-PROTEIN LIGASE NHLRC1-RELATED"/>
    <property type="match status" value="1"/>
</dbReference>
<dbReference type="PROSITE" id="PS51125">
    <property type="entry name" value="NHL"/>
    <property type="match status" value="3"/>
</dbReference>
<dbReference type="Pfam" id="PF00643">
    <property type="entry name" value="zf-B_box"/>
    <property type="match status" value="1"/>
</dbReference>
<evidence type="ECO:0000256" key="2">
    <source>
        <dbReference type="PROSITE-ProRule" id="PRU00024"/>
    </source>
</evidence>
<sequence>MACKFADEFLHCTNCSELYTGLHTDILPCLPSDCEQCTNTLVEKTGQTIHCHQCGRTYLIKVPDFTNETAKFDFDESAKYSTCSVCSKDNALHMCMDCDIAMCALCVEVHEKFPAMRYHIIAEVDCQSPKCTQVYSVPYCSQHVDNRLKLYCDQCEIAMCFECKVLDHYDHEHRYIDVAAADYKARLEETIKILNIKEHELSVTKVSVQNVTTSLENRFKTEKTSLLDHIELTVENIVSKIQEQGILLENEMEREYDDKHHKLEIQMNELDMYDSDLQCARKHTQELMHCANPFQLLSAKKDMESKINKITLTATTQSPSEDDYIEFCPSNDYYETRILGEVVNRRPCEQKSVSQIARVGEEVNITMSIPNGWQGSRPSNIDATMMSQAKKKEKVEVLDNKDGTLLVRYRANSIGEHELLIPAYKTPVMCPPIRINVMPKKGLLCKFGGSGSAAGQLGCPLGIALSTSGNILVCEEMNRQIQVFTINGEHVRYIKFDDFAEAFIPLYLVASLDGTIFITDYGNKQVVVCDEFGTLVRCFGRDELKDPRGISISPTNERVYVADWGAHCIRMYRQDGKYIASFGCHGDGDLQFKCLWGLAVDINGNVFSSDRSKQCIQVCDSNGIFLYAFGIESGCESAFWDPVSVAVDKDGYLYITDNNNDRLFKCDSQGNFVSRIDCANARTACPFGICVSDDKPLGHVIVTDETNCVKIFAQ</sequence>
<dbReference type="GeneID" id="102800813"/>
<dbReference type="Gene3D" id="2.60.40.10">
    <property type="entry name" value="Immunoglobulins"/>
    <property type="match status" value="1"/>
</dbReference>
<dbReference type="InterPro" id="IPR014756">
    <property type="entry name" value="Ig_E-set"/>
</dbReference>
<evidence type="ECO:0000259" key="5">
    <source>
        <dbReference type="PROSITE" id="PS50119"/>
    </source>
</evidence>
<organism evidence="6 7">
    <name type="scientific">Saccoglossus kowalevskii</name>
    <name type="common">Acorn worm</name>
    <dbReference type="NCBI Taxonomy" id="10224"/>
    <lineage>
        <taxon>Eukaryota</taxon>
        <taxon>Metazoa</taxon>
        <taxon>Hemichordata</taxon>
        <taxon>Enteropneusta</taxon>
        <taxon>Harrimaniidae</taxon>
        <taxon>Saccoglossus</taxon>
    </lineage>
</organism>
<keyword evidence="6" id="KW-1185">Reference proteome</keyword>
<gene>
    <name evidence="7" type="primary">LOC102800813</name>
</gene>
<dbReference type="InterPro" id="IPR050952">
    <property type="entry name" value="TRIM-NHL_E3_ligases"/>
</dbReference>
<keyword evidence="2" id="KW-0863">Zinc-finger</keyword>